<dbReference type="Proteomes" id="UP000789396">
    <property type="component" value="Unassembled WGS sequence"/>
</dbReference>
<evidence type="ECO:0000313" key="1">
    <source>
        <dbReference type="EMBL" id="CAG8786639.1"/>
    </source>
</evidence>
<gene>
    <name evidence="1" type="ORF">RFULGI_LOCUS16319</name>
</gene>
<accession>A0A9N9JLA8</accession>
<name>A0A9N9JLA8_9GLOM</name>
<reference evidence="1" key="1">
    <citation type="submission" date="2021-06" db="EMBL/GenBank/DDBJ databases">
        <authorList>
            <person name="Kallberg Y."/>
            <person name="Tangrot J."/>
            <person name="Rosling A."/>
        </authorList>
    </citation>
    <scope>NUCLEOTIDE SEQUENCE</scope>
    <source>
        <strain evidence="1">IN212</strain>
    </source>
</reference>
<organism evidence="1 2">
    <name type="scientific">Racocetra fulgida</name>
    <dbReference type="NCBI Taxonomy" id="60492"/>
    <lineage>
        <taxon>Eukaryota</taxon>
        <taxon>Fungi</taxon>
        <taxon>Fungi incertae sedis</taxon>
        <taxon>Mucoromycota</taxon>
        <taxon>Glomeromycotina</taxon>
        <taxon>Glomeromycetes</taxon>
        <taxon>Diversisporales</taxon>
        <taxon>Gigasporaceae</taxon>
        <taxon>Racocetra</taxon>
    </lineage>
</organism>
<dbReference type="EMBL" id="CAJVPZ010057241">
    <property type="protein sequence ID" value="CAG8786639.1"/>
    <property type="molecule type" value="Genomic_DNA"/>
</dbReference>
<keyword evidence="2" id="KW-1185">Reference proteome</keyword>
<proteinExistence type="predicted"/>
<dbReference type="OrthoDB" id="9895617at2759"/>
<sequence>AVDYRQEWIDNYEKSSQWLTKQYNGDIALENEIMECVKEFVVSRCEVDNEAIEADNSFISAIKTKDAAIKEENERERQRK</sequence>
<feature type="non-terminal residue" evidence="1">
    <location>
        <position position="1"/>
    </location>
</feature>
<dbReference type="AlphaFoldDB" id="A0A9N9JLA8"/>
<evidence type="ECO:0000313" key="2">
    <source>
        <dbReference type="Proteomes" id="UP000789396"/>
    </source>
</evidence>
<protein>
    <submittedName>
        <fullName evidence="1">14189_t:CDS:1</fullName>
    </submittedName>
</protein>
<feature type="non-terminal residue" evidence="1">
    <location>
        <position position="80"/>
    </location>
</feature>
<comment type="caution">
    <text evidence="1">The sequence shown here is derived from an EMBL/GenBank/DDBJ whole genome shotgun (WGS) entry which is preliminary data.</text>
</comment>